<dbReference type="InterPro" id="IPR046290">
    <property type="entry name" value="DUF6327"/>
</dbReference>
<dbReference type="RefSeq" id="WP_380749401.1">
    <property type="nucleotide sequence ID" value="NZ_JBHULT010000006.1"/>
</dbReference>
<evidence type="ECO:0000313" key="1">
    <source>
        <dbReference type="EMBL" id="MFD2517362.1"/>
    </source>
</evidence>
<dbReference type="Pfam" id="PF19852">
    <property type="entry name" value="DUF6327"/>
    <property type="match status" value="1"/>
</dbReference>
<keyword evidence="2" id="KW-1185">Reference proteome</keyword>
<name>A0ABW5IWS0_9FLAO</name>
<dbReference type="Proteomes" id="UP001597468">
    <property type="component" value="Unassembled WGS sequence"/>
</dbReference>
<dbReference type="EMBL" id="JBHULT010000006">
    <property type="protein sequence ID" value="MFD2517362.1"/>
    <property type="molecule type" value="Genomic_DNA"/>
</dbReference>
<comment type="caution">
    <text evidence="1">The sequence shown here is derived from an EMBL/GenBank/DDBJ whole genome shotgun (WGS) entry which is preliminary data.</text>
</comment>
<accession>A0ABW5IWS0</accession>
<proteinExistence type="predicted"/>
<reference evidence="2" key="1">
    <citation type="journal article" date="2019" name="Int. J. Syst. Evol. Microbiol.">
        <title>The Global Catalogue of Microorganisms (GCM) 10K type strain sequencing project: providing services to taxonomists for standard genome sequencing and annotation.</title>
        <authorList>
            <consortium name="The Broad Institute Genomics Platform"/>
            <consortium name="The Broad Institute Genome Sequencing Center for Infectious Disease"/>
            <person name="Wu L."/>
            <person name="Ma J."/>
        </authorList>
    </citation>
    <scope>NUCLEOTIDE SEQUENCE [LARGE SCALE GENOMIC DNA]</scope>
    <source>
        <strain evidence="2">KCTC 42585</strain>
    </source>
</reference>
<evidence type="ECO:0000313" key="2">
    <source>
        <dbReference type="Proteomes" id="UP001597468"/>
    </source>
</evidence>
<gene>
    <name evidence="1" type="ORF">ACFSTG_05610</name>
</gene>
<protein>
    <submittedName>
        <fullName evidence="1">DUF6327 family protein</fullName>
    </submittedName>
</protein>
<organism evidence="1 2">
    <name type="scientific">Salinimicrobium flavum</name>
    <dbReference type="NCBI Taxonomy" id="1737065"/>
    <lineage>
        <taxon>Bacteria</taxon>
        <taxon>Pseudomonadati</taxon>
        <taxon>Bacteroidota</taxon>
        <taxon>Flavobacteriia</taxon>
        <taxon>Flavobacteriales</taxon>
        <taxon>Flavobacteriaceae</taxon>
        <taxon>Salinimicrobium</taxon>
    </lineage>
</organism>
<sequence length="77" mass="8797">MREYKNFDEIDRDLTLLKLQKEIDKEKIILSYHQTKESLAPKRLLKNAAGSIFKNALILKGATSVLGFIGDKFGEKD</sequence>